<evidence type="ECO:0000313" key="2">
    <source>
        <dbReference type="EMBL" id="RNL93500.1"/>
    </source>
</evidence>
<feature type="transmembrane region" description="Helical" evidence="1">
    <location>
        <begin position="94"/>
        <end position="116"/>
    </location>
</feature>
<dbReference type="OrthoDB" id="1139350at2"/>
<dbReference type="AlphaFoldDB" id="A0A3N0F020"/>
<sequence length="126" mass="14375">MSSSEKLIPIREASLSNNCPECYTDSGLTLTFYQKHIENRWFKKVTGEVSSTLRCNKCNSTIYPVKWTDDIERVMDYYTKTVIPNRASFRLSRLSAILILLLIVIVAGIFAILHYMGYGQEITTAP</sequence>
<evidence type="ECO:0000313" key="3">
    <source>
        <dbReference type="Proteomes" id="UP000267469"/>
    </source>
</evidence>
<comment type="caution">
    <text evidence="2">The sequence shown here is derived from an EMBL/GenBank/DDBJ whole genome shotgun (WGS) entry which is preliminary data.</text>
</comment>
<keyword evidence="1" id="KW-0472">Membrane</keyword>
<name>A0A3N0F020_SINP1</name>
<dbReference type="Proteomes" id="UP000267469">
    <property type="component" value="Unassembled WGS sequence"/>
</dbReference>
<organism evidence="2 3">
    <name type="scientific">Sinomicrobium pectinilyticum</name>
    <dbReference type="NCBI Taxonomy" id="1084421"/>
    <lineage>
        <taxon>Bacteria</taxon>
        <taxon>Pseudomonadati</taxon>
        <taxon>Bacteroidota</taxon>
        <taxon>Flavobacteriia</taxon>
        <taxon>Flavobacteriales</taxon>
        <taxon>Flavobacteriaceae</taxon>
        <taxon>Sinomicrobium</taxon>
    </lineage>
</organism>
<keyword evidence="3" id="KW-1185">Reference proteome</keyword>
<dbReference type="EMBL" id="RJTM01000011">
    <property type="protein sequence ID" value="RNL93500.1"/>
    <property type="molecule type" value="Genomic_DNA"/>
</dbReference>
<proteinExistence type="predicted"/>
<evidence type="ECO:0000256" key="1">
    <source>
        <dbReference type="SAM" id="Phobius"/>
    </source>
</evidence>
<keyword evidence="1" id="KW-0812">Transmembrane</keyword>
<protein>
    <submittedName>
        <fullName evidence="2">Uncharacterized protein</fullName>
    </submittedName>
</protein>
<reference evidence="2 3" key="1">
    <citation type="submission" date="2018-10" db="EMBL/GenBank/DDBJ databases">
        <title>Sinomicrobium pectinilyticum sp. nov., a pectinase-producing bacterium isolated from alkaline and saline soil, and emended description of the genus Sinomicrobium.</title>
        <authorList>
            <person name="Cheng B."/>
            <person name="Li C."/>
            <person name="Lai Q."/>
            <person name="Du M."/>
            <person name="Shao Z."/>
            <person name="Xu P."/>
            <person name="Yang C."/>
        </authorList>
    </citation>
    <scope>NUCLEOTIDE SEQUENCE [LARGE SCALE GENOMIC DNA]</scope>
    <source>
        <strain evidence="2 3">5DNS001</strain>
    </source>
</reference>
<accession>A0A3N0F020</accession>
<keyword evidence="1" id="KW-1133">Transmembrane helix</keyword>
<dbReference type="RefSeq" id="WP_123214411.1">
    <property type="nucleotide sequence ID" value="NZ_RJTM01000011.1"/>
</dbReference>
<gene>
    <name evidence="2" type="ORF">ED312_02435</name>
</gene>